<keyword evidence="1" id="KW-0732">Signal</keyword>
<accession>A0ABV5IN27</accession>
<comment type="caution">
    <text evidence="2">The sequence shown here is derived from an EMBL/GenBank/DDBJ whole genome shotgun (WGS) entry which is preliminary data.</text>
</comment>
<dbReference type="Proteomes" id="UP001589647">
    <property type="component" value="Unassembled WGS sequence"/>
</dbReference>
<feature type="chain" id="PRO_5047262784" evidence="1">
    <location>
        <begin position="27"/>
        <end position="139"/>
    </location>
</feature>
<dbReference type="RefSeq" id="WP_189652534.1">
    <property type="nucleotide sequence ID" value="NZ_BMRC01000028.1"/>
</dbReference>
<keyword evidence="3" id="KW-1185">Reference proteome</keyword>
<dbReference type="EMBL" id="JBHMEI010000033">
    <property type="protein sequence ID" value="MFB9205952.1"/>
    <property type="molecule type" value="Genomic_DNA"/>
</dbReference>
<name>A0ABV5IN27_9ACTN</name>
<sequence length="139" mass="14439">MRTITKTFFAAGVLACGLASALPAQATTAAVDPAGVCGSGFRVIDSHPFKSGSTALGTIYLSYNSGTGKNCVVTVNQTPYTRWMRATLSVQGGATKTDAGEFKSYAGPVILSASNTCVKWGGAWDESPYVWTSGWSHCG</sequence>
<evidence type="ECO:0000313" key="2">
    <source>
        <dbReference type="EMBL" id="MFB9205952.1"/>
    </source>
</evidence>
<evidence type="ECO:0000256" key="1">
    <source>
        <dbReference type="SAM" id="SignalP"/>
    </source>
</evidence>
<proteinExistence type="predicted"/>
<protein>
    <submittedName>
        <fullName evidence="2">Spore-associated protein A</fullName>
    </submittedName>
</protein>
<organism evidence="2 3">
    <name type="scientific">Nonomuraea spiralis</name>
    <dbReference type="NCBI Taxonomy" id="46182"/>
    <lineage>
        <taxon>Bacteria</taxon>
        <taxon>Bacillati</taxon>
        <taxon>Actinomycetota</taxon>
        <taxon>Actinomycetes</taxon>
        <taxon>Streptosporangiales</taxon>
        <taxon>Streptosporangiaceae</taxon>
        <taxon>Nonomuraea</taxon>
    </lineage>
</organism>
<evidence type="ECO:0000313" key="3">
    <source>
        <dbReference type="Proteomes" id="UP001589647"/>
    </source>
</evidence>
<feature type="signal peptide" evidence="1">
    <location>
        <begin position="1"/>
        <end position="26"/>
    </location>
</feature>
<gene>
    <name evidence="2" type="ORF">ACFFV7_32490</name>
</gene>
<reference evidence="2 3" key="1">
    <citation type="submission" date="2024-09" db="EMBL/GenBank/DDBJ databases">
        <authorList>
            <person name="Sun Q."/>
            <person name="Mori K."/>
        </authorList>
    </citation>
    <scope>NUCLEOTIDE SEQUENCE [LARGE SCALE GENOMIC DNA]</scope>
    <source>
        <strain evidence="2 3">CCM 3426</strain>
    </source>
</reference>